<dbReference type="KEGG" id="dalk:DSCA_26270"/>
<dbReference type="Proteomes" id="UP000427906">
    <property type="component" value="Chromosome"/>
</dbReference>
<protein>
    <submittedName>
        <fullName evidence="1">Uncharacterized protein</fullName>
    </submittedName>
</protein>
<dbReference type="AlphaFoldDB" id="A0A5K7YVK3"/>
<gene>
    <name evidence="1" type="ORF">DSCA_26270</name>
</gene>
<evidence type="ECO:0000313" key="2">
    <source>
        <dbReference type="Proteomes" id="UP000427906"/>
    </source>
</evidence>
<proteinExistence type="predicted"/>
<name>A0A5K7YVK3_9BACT</name>
<dbReference type="EMBL" id="AP021874">
    <property type="protein sequence ID" value="BBO68697.1"/>
    <property type="molecule type" value="Genomic_DNA"/>
</dbReference>
<evidence type="ECO:0000313" key="1">
    <source>
        <dbReference type="EMBL" id="BBO68697.1"/>
    </source>
</evidence>
<reference evidence="1 2" key="1">
    <citation type="submission" date="2019-11" db="EMBL/GenBank/DDBJ databases">
        <title>Comparative genomics of hydrocarbon-degrading Desulfosarcina strains.</title>
        <authorList>
            <person name="Watanabe M."/>
            <person name="Kojima H."/>
            <person name="Fukui M."/>
        </authorList>
    </citation>
    <scope>NUCLEOTIDE SEQUENCE [LARGE SCALE GENOMIC DNA]</scope>
    <source>
        <strain evidence="1 2">PL12</strain>
    </source>
</reference>
<accession>A0A5K7YVK3</accession>
<keyword evidence="2" id="KW-1185">Reference proteome</keyword>
<sequence>MNFTFAPKSINVLNLEKSLTFYQKGSYWIEIMPVRKNDE</sequence>
<organism evidence="1 2">
    <name type="scientific">Desulfosarcina alkanivorans</name>
    <dbReference type="NCBI Taxonomy" id="571177"/>
    <lineage>
        <taxon>Bacteria</taxon>
        <taxon>Pseudomonadati</taxon>
        <taxon>Thermodesulfobacteriota</taxon>
        <taxon>Desulfobacteria</taxon>
        <taxon>Desulfobacterales</taxon>
        <taxon>Desulfosarcinaceae</taxon>
        <taxon>Desulfosarcina</taxon>
    </lineage>
</organism>